<evidence type="ECO:0000313" key="4">
    <source>
        <dbReference type="Proteomes" id="UP000722165"/>
    </source>
</evidence>
<accession>A0ABS6NLY6</accession>
<gene>
    <name evidence="3" type="ORF">KU392_05090</name>
</gene>
<name>A0ABS6NLY6_9BURK</name>
<keyword evidence="1" id="KW-1133">Transmembrane helix</keyword>
<comment type="caution">
    <text evidence="3">The sequence shown here is derived from an EMBL/GenBank/DDBJ whole genome shotgun (WGS) entry which is preliminary data.</text>
</comment>
<reference evidence="3 4" key="1">
    <citation type="submission" date="2021-06" db="EMBL/GenBank/DDBJ databases">
        <authorList>
            <person name="Lu T."/>
            <person name="Wang Q."/>
            <person name="Han X."/>
        </authorList>
    </citation>
    <scope>NUCLEOTIDE SEQUENCE [LARGE SCALE GENOMIC DNA]</scope>
    <source>
        <strain evidence="3 4">LAM0050</strain>
    </source>
</reference>
<feature type="transmembrane region" description="Helical" evidence="1">
    <location>
        <begin position="33"/>
        <end position="56"/>
    </location>
</feature>
<keyword evidence="1" id="KW-0812">Transmembrane</keyword>
<dbReference type="Proteomes" id="UP000722165">
    <property type="component" value="Unassembled WGS sequence"/>
</dbReference>
<dbReference type="Pfam" id="PF07811">
    <property type="entry name" value="TadE"/>
    <property type="match status" value="1"/>
</dbReference>
<dbReference type="RefSeq" id="WP_217734764.1">
    <property type="nucleotide sequence ID" value="NZ_JAHSPR010000003.1"/>
</dbReference>
<keyword evidence="4" id="KW-1185">Reference proteome</keyword>
<sequence>MRGFESSTLIKTRKASFVASAASRQKGAYAVEFAFVFVIFFLVLYGMITYGLIFAAQQSMNFAAESGARAGLQWQAGASAPALVARAGKALEVAKDHTAWVDNMAGGNKLKIAVCGGEPIQLLDSLNGADATLCSITDTNKLEVVIRYPYALHPMIPYLGPSAVMSVAVPDTLESRTSVDLGIALDHSS</sequence>
<organism evidence="3 4">
    <name type="scientific">Advenella alkanexedens</name>
    <dbReference type="NCBI Taxonomy" id="1481665"/>
    <lineage>
        <taxon>Bacteria</taxon>
        <taxon>Pseudomonadati</taxon>
        <taxon>Pseudomonadota</taxon>
        <taxon>Betaproteobacteria</taxon>
        <taxon>Burkholderiales</taxon>
        <taxon>Alcaligenaceae</taxon>
    </lineage>
</organism>
<protein>
    <submittedName>
        <fullName evidence="3">Pilus assembly protein</fullName>
    </submittedName>
</protein>
<keyword evidence="1" id="KW-0472">Membrane</keyword>
<proteinExistence type="predicted"/>
<feature type="domain" description="TadE-like" evidence="2">
    <location>
        <begin position="27"/>
        <end position="69"/>
    </location>
</feature>
<evidence type="ECO:0000313" key="3">
    <source>
        <dbReference type="EMBL" id="MBV4396636.1"/>
    </source>
</evidence>
<evidence type="ECO:0000259" key="2">
    <source>
        <dbReference type="Pfam" id="PF07811"/>
    </source>
</evidence>
<evidence type="ECO:0000256" key="1">
    <source>
        <dbReference type="SAM" id="Phobius"/>
    </source>
</evidence>
<dbReference type="InterPro" id="IPR012495">
    <property type="entry name" value="TadE-like_dom"/>
</dbReference>
<dbReference type="EMBL" id="JAHSPR010000003">
    <property type="protein sequence ID" value="MBV4396636.1"/>
    <property type="molecule type" value="Genomic_DNA"/>
</dbReference>